<proteinExistence type="predicted"/>
<dbReference type="WBParaSite" id="Hba_04294">
    <property type="protein sequence ID" value="Hba_04294"/>
    <property type="gene ID" value="Hba_04294"/>
</dbReference>
<evidence type="ECO:0000256" key="1">
    <source>
        <dbReference type="SAM" id="Phobius"/>
    </source>
</evidence>
<evidence type="ECO:0000313" key="3">
    <source>
        <dbReference type="WBParaSite" id="Hba_04294"/>
    </source>
</evidence>
<keyword evidence="1" id="KW-1133">Transmembrane helix</keyword>
<name>A0A1I7WH20_HETBA</name>
<protein>
    <submittedName>
        <fullName evidence="3">DUF4470 domain-containing protein</fullName>
    </submittedName>
</protein>
<keyword evidence="2" id="KW-1185">Reference proteome</keyword>
<reference evidence="3" key="1">
    <citation type="submission" date="2016-11" db="UniProtKB">
        <authorList>
            <consortium name="WormBaseParasite"/>
        </authorList>
    </citation>
    <scope>IDENTIFICATION</scope>
</reference>
<keyword evidence="1" id="KW-0472">Membrane</keyword>
<accession>A0A1I7WH20</accession>
<keyword evidence="1" id="KW-0812">Transmembrane</keyword>
<evidence type="ECO:0000313" key="2">
    <source>
        <dbReference type="Proteomes" id="UP000095283"/>
    </source>
</evidence>
<dbReference type="AlphaFoldDB" id="A0A1I7WH20"/>
<feature type="transmembrane region" description="Helical" evidence="1">
    <location>
        <begin position="84"/>
        <end position="103"/>
    </location>
</feature>
<organism evidence="2 3">
    <name type="scientific">Heterorhabditis bacteriophora</name>
    <name type="common">Entomopathogenic nematode worm</name>
    <dbReference type="NCBI Taxonomy" id="37862"/>
    <lineage>
        <taxon>Eukaryota</taxon>
        <taxon>Metazoa</taxon>
        <taxon>Ecdysozoa</taxon>
        <taxon>Nematoda</taxon>
        <taxon>Chromadorea</taxon>
        <taxon>Rhabditida</taxon>
        <taxon>Rhabditina</taxon>
        <taxon>Rhabditomorpha</taxon>
        <taxon>Strongyloidea</taxon>
        <taxon>Heterorhabditidae</taxon>
        <taxon>Heterorhabditis</taxon>
    </lineage>
</organism>
<dbReference type="Proteomes" id="UP000095283">
    <property type="component" value="Unplaced"/>
</dbReference>
<sequence length="270" mass="30380">MCLNRINAAILNDITSAETMIATLLSGVILTGRSPINFLMGSEHVSVHPVVQKKVPLTGDRVAGFVKCLGMFSKIMFSIKSISIFHYVSHISFLLMYYFSYHWRISSPLLNQLIEGQMFQVFVASRGLPYRECDIFDDVVCTSVINDEDLNPAQTLEHITKISLILFNNEKQEHILSTTLVSTKKLPMSLSNGCYQTQKNELDMKRVLTACLDAIFENRLSEARKEVVEALESGSRSERDLMSKLVKVELRSPVHPISVVICETYGLLLS</sequence>